<dbReference type="RefSeq" id="WP_015927976.1">
    <property type="nucleotide sequence ID" value="NC_011894.1"/>
</dbReference>
<dbReference type="KEGG" id="mno:Mnod_1279"/>
<dbReference type="EMBL" id="CP001349">
    <property type="protein sequence ID" value="ACL56280.1"/>
    <property type="molecule type" value="Genomic_DNA"/>
</dbReference>
<organism evidence="2 3">
    <name type="scientific">Methylobacterium nodulans (strain LMG 21967 / CNCM I-2342 / ORS 2060)</name>
    <dbReference type="NCBI Taxonomy" id="460265"/>
    <lineage>
        <taxon>Bacteria</taxon>
        <taxon>Pseudomonadati</taxon>
        <taxon>Pseudomonadota</taxon>
        <taxon>Alphaproteobacteria</taxon>
        <taxon>Hyphomicrobiales</taxon>
        <taxon>Methylobacteriaceae</taxon>
        <taxon>Methylobacterium</taxon>
    </lineage>
</organism>
<evidence type="ECO:0000313" key="3">
    <source>
        <dbReference type="Proteomes" id="UP000008207"/>
    </source>
</evidence>
<reference evidence="2 3" key="1">
    <citation type="submission" date="2009-01" db="EMBL/GenBank/DDBJ databases">
        <title>Complete sequence of chromosome of Methylobacterium nodulans ORS 2060.</title>
        <authorList>
            <consortium name="US DOE Joint Genome Institute"/>
            <person name="Lucas S."/>
            <person name="Copeland A."/>
            <person name="Lapidus A."/>
            <person name="Glavina del Rio T."/>
            <person name="Dalin E."/>
            <person name="Tice H."/>
            <person name="Bruce D."/>
            <person name="Goodwin L."/>
            <person name="Pitluck S."/>
            <person name="Sims D."/>
            <person name="Brettin T."/>
            <person name="Detter J.C."/>
            <person name="Han C."/>
            <person name="Larimer F."/>
            <person name="Land M."/>
            <person name="Hauser L."/>
            <person name="Kyrpides N."/>
            <person name="Ivanova N."/>
            <person name="Marx C.J."/>
            <person name="Richardson P."/>
        </authorList>
    </citation>
    <scope>NUCLEOTIDE SEQUENCE [LARGE SCALE GENOMIC DNA]</scope>
    <source>
        <strain evidence="3">LMG 21967 / CNCM I-2342 / ORS 2060</strain>
    </source>
</reference>
<keyword evidence="1" id="KW-0472">Membrane</keyword>
<dbReference type="HOGENOM" id="CLU_3253982_0_0_5"/>
<accession>B8IKS3</accession>
<name>B8IKS3_METNO</name>
<evidence type="ECO:0000256" key="1">
    <source>
        <dbReference type="SAM" id="Phobius"/>
    </source>
</evidence>
<keyword evidence="1" id="KW-1133">Transmembrane helix</keyword>
<protein>
    <submittedName>
        <fullName evidence="2">Uncharacterized protein</fullName>
    </submittedName>
</protein>
<dbReference type="eggNOG" id="ENOG503006H">
    <property type="taxonomic scope" value="Bacteria"/>
</dbReference>
<evidence type="ECO:0000313" key="2">
    <source>
        <dbReference type="EMBL" id="ACL56280.1"/>
    </source>
</evidence>
<dbReference type="STRING" id="460265.Mnod_1279"/>
<feature type="transmembrane region" description="Helical" evidence="1">
    <location>
        <begin position="18"/>
        <end position="37"/>
    </location>
</feature>
<dbReference type="AlphaFoldDB" id="B8IKS3"/>
<keyword evidence="1" id="KW-0812">Transmembrane</keyword>
<dbReference type="Proteomes" id="UP000008207">
    <property type="component" value="Chromosome"/>
</dbReference>
<sequence>MAPPSYKPERVKNRVRPALLGIVLLVIAVALVIYAVGFNPRG</sequence>
<proteinExistence type="predicted"/>
<keyword evidence="3" id="KW-1185">Reference proteome</keyword>
<gene>
    <name evidence="2" type="ordered locus">Mnod_1279</name>
</gene>